<gene>
    <name evidence="10" type="ORF">SAMN05421737_103194</name>
</gene>
<dbReference type="InterPro" id="IPR003439">
    <property type="entry name" value="ABC_transporter-like_ATP-bd"/>
</dbReference>
<evidence type="ECO:0000256" key="6">
    <source>
        <dbReference type="ARBA" id="ARBA00022840"/>
    </source>
</evidence>
<dbReference type="AlphaFoldDB" id="A0A1G6HCS1"/>
<dbReference type="GO" id="GO:0042626">
    <property type="term" value="F:ATPase-coupled transmembrane transporter activity"/>
    <property type="evidence" value="ECO:0007669"/>
    <property type="project" value="TreeGrafter"/>
</dbReference>
<dbReference type="EMBL" id="FMYM01000003">
    <property type="protein sequence ID" value="SDB92079.1"/>
    <property type="molecule type" value="Genomic_DNA"/>
</dbReference>
<dbReference type="GO" id="GO:0016887">
    <property type="term" value="F:ATP hydrolysis activity"/>
    <property type="evidence" value="ECO:0007669"/>
    <property type="project" value="InterPro"/>
</dbReference>
<evidence type="ECO:0000256" key="8">
    <source>
        <dbReference type="ARBA" id="ARBA00023136"/>
    </source>
</evidence>
<dbReference type="CDD" id="cd03225">
    <property type="entry name" value="ABC_cobalt_CbiO_domain1"/>
    <property type="match status" value="2"/>
</dbReference>
<evidence type="ECO:0000313" key="11">
    <source>
        <dbReference type="Proteomes" id="UP000242662"/>
    </source>
</evidence>
<evidence type="ECO:0000313" key="10">
    <source>
        <dbReference type="EMBL" id="SDB92079.1"/>
    </source>
</evidence>
<comment type="subcellular location">
    <subcellularLocation>
        <location evidence="1">Cell membrane</location>
        <topology evidence="1">Peripheral membrane protein</topology>
    </subcellularLocation>
</comment>
<keyword evidence="7" id="KW-1278">Translocase</keyword>
<dbReference type="PROSITE" id="PS50893">
    <property type="entry name" value="ABC_TRANSPORTER_2"/>
    <property type="match status" value="2"/>
</dbReference>
<evidence type="ECO:0000256" key="2">
    <source>
        <dbReference type="ARBA" id="ARBA00005417"/>
    </source>
</evidence>
<dbReference type="SMART" id="SM00382">
    <property type="entry name" value="AAA"/>
    <property type="match status" value="2"/>
</dbReference>
<dbReference type="InterPro" id="IPR017871">
    <property type="entry name" value="ABC_transporter-like_CS"/>
</dbReference>
<dbReference type="GO" id="GO:0005524">
    <property type="term" value="F:ATP binding"/>
    <property type="evidence" value="ECO:0007669"/>
    <property type="project" value="UniProtKB-KW"/>
</dbReference>
<keyword evidence="11" id="KW-1185">Reference proteome</keyword>
<evidence type="ECO:0000256" key="3">
    <source>
        <dbReference type="ARBA" id="ARBA00022448"/>
    </source>
</evidence>
<keyword evidence="3" id="KW-0813">Transport</keyword>
<name>A0A1G6HCS1_9BACI</name>
<dbReference type="Proteomes" id="UP000242662">
    <property type="component" value="Unassembled WGS sequence"/>
</dbReference>
<dbReference type="InterPro" id="IPR003593">
    <property type="entry name" value="AAA+_ATPase"/>
</dbReference>
<evidence type="ECO:0000256" key="1">
    <source>
        <dbReference type="ARBA" id="ARBA00004202"/>
    </source>
</evidence>
<dbReference type="GO" id="GO:0043190">
    <property type="term" value="C:ATP-binding cassette (ABC) transporter complex"/>
    <property type="evidence" value="ECO:0007669"/>
    <property type="project" value="TreeGrafter"/>
</dbReference>
<evidence type="ECO:0000259" key="9">
    <source>
        <dbReference type="PROSITE" id="PS50893"/>
    </source>
</evidence>
<dbReference type="Pfam" id="PF00005">
    <property type="entry name" value="ABC_tran"/>
    <property type="match status" value="2"/>
</dbReference>
<dbReference type="SUPFAM" id="SSF52540">
    <property type="entry name" value="P-loop containing nucleoside triphosphate hydrolases"/>
    <property type="match status" value="2"/>
</dbReference>
<organism evidence="10 11">
    <name type="scientific">Shouchella lonarensis</name>
    <dbReference type="NCBI Taxonomy" id="1464122"/>
    <lineage>
        <taxon>Bacteria</taxon>
        <taxon>Bacillati</taxon>
        <taxon>Bacillota</taxon>
        <taxon>Bacilli</taxon>
        <taxon>Bacillales</taxon>
        <taxon>Bacillaceae</taxon>
        <taxon>Shouchella</taxon>
    </lineage>
</organism>
<keyword evidence="4" id="KW-1003">Cell membrane</keyword>
<dbReference type="STRING" id="1464122.SAMN05421737_103194"/>
<evidence type="ECO:0000256" key="7">
    <source>
        <dbReference type="ARBA" id="ARBA00022967"/>
    </source>
</evidence>
<keyword evidence="8" id="KW-0472">Membrane</keyword>
<evidence type="ECO:0000256" key="5">
    <source>
        <dbReference type="ARBA" id="ARBA00022741"/>
    </source>
</evidence>
<keyword evidence="6 10" id="KW-0067">ATP-binding</keyword>
<feature type="domain" description="ABC transporter" evidence="9">
    <location>
        <begin position="8"/>
        <end position="235"/>
    </location>
</feature>
<accession>A0A1G6HCS1</accession>
<dbReference type="PROSITE" id="PS00211">
    <property type="entry name" value="ABC_TRANSPORTER_1"/>
    <property type="match status" value="1"/>
</dbReference>
<evidence type="ECO:0000256" key="4">
    <source>
        <dbReference type="ARBA" id="ARBA00022475"/>
    </source>
</evidence>
<dbReference type="PANTHER" id="PTHR43553">
    <property type="entry name" value="HEAVY METAL TRANSPORTER"/>
    <property type="match status" value="1"/>
</dbReference>
<keyword evidence="5" id="KW-0547">Nucleotide-binding</keyword>
<dbReference type="Gene3D" id="3.40.50.300">
    <property type="entry name" value="P-loop containing nucleotide triphosphate hydrolases"/>
    <property type="match status" value="2"/>
</dbReference>
<dbReference type="InterPro" id="IPR050095">
    <property type="entry name" value="ECF_ABC_transporter_ATP-bd"/>
</dbReference>
<dbReference type="InterPro" id="IPR015856">
    <property type="entry name" value="ABC_transpr_CbiO/EcfA_su"/>
</dbReference>
<sequence length="484" mass="53989">MIVSDPVIQLENVVLTYPQSDNLLFDELSVTVQKGEKVLLLGPSGCGKSTLLQVMAGLIPRAVEVPFKSDVATIPAEAGIVFQDPDSQFCMPYVDEELAFVLENRQVAREDMPAYIASLLKRVGLDVAPHTAISTLSQGMKQRLAIASALALEADVLFLDEPTALLDPEGTVAVWETVKQCTEAQTIVIVEHKITHILNFITRIILFNAAGEIIADGAPDHIWQTYEEAFDEYGIWHPHSWKHHLAATHLPRVAVEKGPQRLYVHEFHAYRRKKVVSRVACADAKAGQWIVITGENGAGKTTLLYALMNLLKTSGTYEVNGKQVDKKRILAREIGFVFQNPEFQFITDEVEQELYAGTPGKSDEKYKERATALLDTFGLTAFKASHPYRLSIGQKRRLSVATALMHTRDILLLDEPTFGQDAYHTFALLTQLESFRANGGTVVMVTHDEEIVTHYATHVWEISKGKVVKQYPNERRMTKEGAHD</sequence>
<protein>
    <submittedName>
        <fullName evidence="10">Energy-coupling factor transport system ATP-binding protein</fullName>
    </submittedName>
</protein>
<dbReference type="InterPro" id="IPR027417">
    <property type="entry name" value="P-loop_NTPase"/>
</dbReference>
<comment type="similarity">
    <text evidence="2">Belongs to the ABC transporter superfamily.</text>
</comment>
<proteinExistence type="inferred from homology"/>
<dbReference type="OrthoDB" id="501320at2"/>
<reference evidence="11" key="1">
    <citation type="submission" date="2016-09" db="EMBL/GenBank/DDBJ databases">
        <authorList>
            <person name="Varghese N."/>
            <person name="Submissions S."/>
        </authorList>
    </citation>
    <scope>NUCLEOTIDE SEQUENCE [LARGE SCALE GENOMIC DNA]</scope>
    <source>
        <strain evidence="11">25nlg</strain>
    </source>
</reference>
<feature type="domain" description="ABC transporter" evidence="9">
    <location>
        <begin position="262"/>
        <end position="483"/>
    </location>
</feature>